<gene>
    <name evidence="1" type="ORF">O1Q84_21730</name>
</gene>
<dbReference type="PANTHER" id="PTHR30451">
    <property type="entry name" value="OUTER MEMBRANE USHER PROTEIN"/>
    <property type="match status" value="1"/>
</dbReference>
<accession>A0AA47JJJ6</accession>
<sequence>MNRRNEMYVLLWLGLLSVAWSNIGLCANSPNSFSELPSPENFSFDKFNNISLKLELVINQRATGHIAEVERIGDQYFLQRQDLIAVGVTAKSLPGTEDRIDVSSIAGVNVRYLQSSLQLAIDVPPNWLPMQSLSAHDMGRFSPAKFGRGGLFNYNVFGVYENESRQKEVSIDHEIRAFSEFGVFSTTGIFKSNFHRDVQSQQSSQYTRFDTGYEYANQARRLRLEVGDYIVRPLSWSQPVRMAGIQLSHDFSMRPDVVTTPLPAFYGEVTAPTTLDLFINGFKTDSMAVGPGPFVINDIPMISGAGEATVIATDAQGRQTVMTSPFFLSSDLLKTGFTSYSASIGALREDFGNASNEYGAGGVVVAMRHGMTDWLTLETQAEAKDDLIVAGLGFVSNAFNLGTVDASFRVSNFKDQSSSYALSYSYQSRLFSFAARTQVEQADFYTLSHLPNYEKLNKGEEASLKSRHVSQVNMGVRLGDWGSLSGGYFDIQQTDSSSRTLNLTYSYALPFDINMSLSYNHSIGGQAVTLAHFALPFGSLGGSAGLTLKREDDGDMRGRVGYSRLAPIKGGWGINLAHDLNEDPENRKQADLTYRASWAQFRGGLNGTSGNYDYFAEMAGSVSTLDGKIFPANEVYDSFAVVSTSGFDGIPVKYENQIVGVTDEDGYLLVPWATAYYTAKYEIDPLTLPANAAFSTTEQFASIHAGYGYLLEFPIELQIALSMTVVDENHLVLPLGTFGRSETGLVSQIGWDGFTYFEGVDPGSYIVFYPQGQSPCKVSIEGLYERESQKIQTLNSQVCLKTEDEAAL</sequence>
<dbReference type="InterPro" id="IPR042186">
    <property type="entry name" value="FimD_plug_dom"/>
</dbReference>
<evidence type="ECO:0000313" key="1">
    <source>
        <dbReference type="EMBL" id="WAT91996.1"/>
    </source>
</evidence>
<dbReference type="EMBL" id="CP114195">
    <property type="protein sequence ID" value="WAT91996.1"/>
    <property type="molecule type" value="Genomic_DNA"/>
</dbReference>
<dbReference type="Gene3D" id="2.60.40.2610">
    <property type="entry name" value="Outer membrane usher protein FimD, plug domain"/>
    <property type="match status" value="1"/>
</dbReference>
<reference evidence="1" key="1">
    <citation type="submission" date="2022-12" db="EMBL/GenBank/DDBJ databases">
        <title>Vibrio parahaemolyticus become highly virulent by producing novel Tc toxins.</title>
        <authorList>
            <person name="Yang F."/>
            <person name="You Y."/>
            <person name="Lai Q."/>
            <person name="Xu L."/>
            <person name="Li F."/>
        </authorList>
    </citation>
    <scope>NUCLEOTIDE SEQUENCE</scope>
    <source>
        <strain evidence="1">Vp-HL-202005</strain>
    </source>
</reference>
<name>A0AA47JJJ6_VIBPH</name>
<proteinExistence type="predicted"/>
<dbReference type="PANTHER" id="PTHR30451:SF5">
    <property type="entry name" value="SLR0019 PROTEIN"/>
    <property type="match status" value="1"/>
</dbReference>
<dbReference type="InterPro" id="IPR000015">
    <property type="entry name" value="Fimb_usher"/>
</dbReference>
<organism evidence="1 2">
    <name type="scientific">Vibrio parahaemolyticus</name>
    <dbReference type="NCBI Taxonomy" id="670"/>
    <lineage>
        <taxon>Bacteria</taxon>
        <taxon>Pseudomonadati</taxon>
        <taxon>Pseudomonadota</taxon>
        <taxon>Gammaproteobacteria</taxon>
        <taxon>Vibrionales</taxon>
        <taxon>Vibrionaceae</taxon>
        <taxon>Vibrio</taxon>
    </lineage>
</organism>
<dbReference type="GO" id="GO:0009279">
    <property type="term" value="C:cell outer membrane"/>
    <property type="evidence" value="ECO:0007669"/>
    <property type="project" value="TreeGrafter"/>
</dbReference>
<dbReference type="Pfam" id="PF00577">
    <property type="entry name" value="Usher"/>
    <property type="match status" value="1"/>
</dbReference>
<dbReference type="GO" id="GO:0015473">
    <property type="term" value="F:fimbrial usher porin activity"/>
    <property type="evidence" value="ECO:0007669"/>
    <property type="project" value="InterPro"/>
</dbReference>
<dbReference type="Proteomes" id="UP001156560">
    <property type="component" value="Chromosome 2"/>
</dbReference>
<protein>
    <submittedName>
        <fullName evidence="1">Fimbria/pilus outer membrane usher protein</fullName>
    </submittedName>
</protein>
<evidence type="ECO:0000313" key="2">
    <source>
        <dbReference type="Proteomes" id="UP001156560"/>
    </source>
</evidence>
<dbReference type="RefSeq" id="WP_175423189.1">
    <property type="nucleotide sequence ID" value="NZ_CP114195.1"/>
</dbReference>
<dbReference type="Gene3D" id="2.60.40.3110">
    <property type="match status" value="1"/>
</dbReference>
<dbReference type="AlphaFoldDB" id="A0AA47JJJ6"/>
<dbReference type="GO" id="GO:0009297">
    <property type="term" value="P:pilus assembly"/>
    <property type="evidence" value="ECO:0007669"/>
    <property type="project" value="InterPro"/>
</dbReference>